<evidence type="ECO:0000256" key="14">
    <source>
        <dbReference type="HAMAP-Rule" id="MF_02239"/>
    </source>
</evidence>
<evidence type="ECO:0000256" key="10">
    <source>
        <dbReference type="ARBA" id="ARBA00023002"/>
    </source>
</evidence>
<feature type="transmembrane region" description="Helical" evidence="14">
    <location>
        <begin position="6"/>
        <end position="27"/>
    </location>
</feature>
<evidence type="ECO:0000256" key="12">
    <source>
        <dbReference type="ARBA" id="ARBA00023136"/>
    </source>
</evidence>
<comment type="similarity">
    <text evidence="3 14 15">Belongs to the HemJ family.</text>
</comment>
<feature type="transmembrane region" description="Helical" evidence="14">
    <location>
        <begin position="74"/>
        <end position="97"/>
    </location>
</feature>
<dbReference type="GO" id="GO:0005886">
    <property type="term" value="C:plasma membrane"/>
    <property type="evidence" value="ECO:0007669"/>
    <property type="project" value="UniProtKB-SubCell"/>
</dbReference>
<dbReference type="PIRSF" id="PIRSF004638">
    <property type="entry name" value="UCP004638"/>
    <property type="match status" value="1"/>
</dbReference>
<dbReference type="InterPro" id="IPR005265">
    <property type="entry name" value="HemJ-like"/>
</dbReference>
<evidence type="ECO:0000256" key="11">
    <source>
        <dbReference type="ARBA" id="ARBA00023004"/>
    </source>
</evidence>
<dbReference type="GO" id="GO:0046872">
    <property type="term" value="F:metal ion binding"/>
    <property type="evidence" value="ECO:0007669"/>
    <property type="project" value="UniProtKB-UniRule"/>
</dbReference>
<evidence type="ECO:0000256" key="1">
    <source>
        <dbReference type="ARBA" id="ARBA00004651"/>
    </source>
</evidence>
<evidence type="ECO:0000256" key="6">
    <source>
        <dbReference type="ARBA" id="ARBA00022617"/>
    </source>
</evidence>
<dbReference type="EMBL" id="FTMD01000011">
    <property type="protein sequence ID" value="SIR22931.1"/>
    <property type="molecule type" value="Genomic_DNA"/>
</dbReference>
<evidence type="ECO:0000256" key="9">
    <source>
        <dbReference type="ARBA" id="ARBA00022989"/>
    </source>
</evidence>
<evidence type="ECO:0000313" key="17">
    <source>
        <dbReference type="Proteomes" id="UP000186819"/>
    </source>
</evidence>
<keyword evidence="6 14" id="KW-0349">Heme</keyword>
<evidence type="ECO:0000313" key="16">
    <source>
        <dbReference type="EMBL" id="SIR22931.1"/>
    </source>
</evidence>
<evidence type="ECO:0000256" key="5">
    <source>
        <dbReference type="ARBA" id="ARBA00022475"/>
    </source>
</evidence>
<keyword evidence="11 14" id="KW-0408">Iron</keyword>
<comment type="pathway">
    <text evidence="2 14 15">Porphyrin-containing compound metabolism; protoporphyrin-IX biosynthesis; protoporphyrin-IX from protoporphyrinogen-IX: step 1/1.</text>
</comment>
<dbReference type="Proteomes" id="UP000186819">
    <property type="component" value="Unassembled WGS sequence"/>
</dbReference>
<evidence type="ECO:0000256" key="7">
    <source>
        <dbReference type="ARBA" id="ARBA00022692"/>
    </source>
</evidence>
<dbReference type="PANTHER" id="PTHR40255:SF1">
    <property type="entry name" value="PROTOPORPHYRINOGEN IX OXIDASE"/>
    <property type="match status" value="1"/>
</dbReference>
<feature type="binding site" description="axial binding residue" evidence="14">
    <location>
        <position position="8"/>
    </location>
    <ligand>
        <name>heme</name>
        <dbReference type="ChEBI" id="CHEBI:30413"/>
    </ligand>
    <ligandPart>
        <name>Fe</name>
        <dbReference type="ChEBI" id="CHEBI:18248"/>
    </ligandPart>
</feature>
<evidence type="ECO:0000256" key="3">
    <source>
        <dbReference type="ARBA" id="ARBA00006501"/>
    </source>
</evidence>
<comment type="subcellular location">
    <subcellularLocation>
        <location evidence="1 14">Cell membrane</location>
        <topology evidence="1 14">Multi-pass membrane protein</topology>
    </subcellularLocation>
</comment>
<keyword evidence="12 14" id="KW-0472">Membrane</keyword>
<feature type="binding site" description="axial binding residue" evidence="14">
    <location>
        <position position="83"/>
    </location>
    <ligand>
        <name>heme</name>
        <dbReference type="ChEBI" id="CHEBI:30413"/>
    </ligand>
    <ligandPart>
        <name>Fe</name>
        <dbReference type="ChEBI" id="CHEBI:18248"/>
    </ligandPart>
</feature>
<keyword evidence="7 14" id="KW-0812">Transmembrane</keyword>
<feature type="transmembrane region" description="Helical" evidence="14">
    <location>
        <begin position="118"/>
        <end position="136"/>
    </location>
</feature>
<dbReference type="STRING" id="34027.SAMN05421829_111136"/>
<dbReference type="Pfam" id="PF03653">
    <property type="entry name" value="UPF0093"/>
    <property type="match status" value="1"/>
</dbReference>
<organism evidence="16 17">
    <name type="scientific">Aromatoleum tolulyticum</name>
    <dbReference type="NCBI Taxonomy" id="34027"/>
    <lineage>
        <taxon>Bacteria</taxon>
        <taxon>Pseudomonadati</taxon>
        <taxon>Pseudomonadota</taxon>
        <taxon>Betaproteobacteria</taxon>
        <taxon>Rhodocyclales</taxon>
        <taxon>Rhodocyclaceae</taxon>
        <taxon>Aromatoleum</taxon>
    </lineage>
</organism>
<keyword evidence="8 14" id="KW-0479">Metal-binding</keyword>
<evidence type="ECO:0000256" key="8">
    <source>
        <dbReference type="ARBA" id="ARBA00022723"/>
    </source>
</evidence>
<evidence type="ECO:0000256" key="2">
    <source>
        <dbReference type="ARBA" id="ARBA00005073"/>
    </source>
</evidence>
<reference evidence="17" key="1">
    <citation type="submission" date="2017-01" db="EMBL/GenBank/DDBJ databases">
        <authorList>
            <person name="Varghese N."/>
            <person name="Submissions S."/>
        </authorList>
    </citation>
    <scope>NUCLEOTIDE SEQUENCE [LARGE SCALE GENOMIC DNA]</scope>
    <source>
        <strain evidence="17">ATCC 51758</strain>
    </source>
</reference>
<evidence type="ECO:0000256" key="15">
    <source>
        <dbReference type="PIRNR" id="PIRNR004638"/>
    </source>
</evidence>
<evidence type="ECO:0000256" key="13">
    <source>
        <dbReference type="ARBA" id="ARBA00048390"/>
    </source>
</evidence>
<name>A0A1N6Z818_9RHOO</name>
<keyword evidence="17" id="KW-1185">Reference proteome</keyword>
<proteinExistence type="inferred from homology"/>
<protein>
    <recommendedName>
        <fullName evidence="4 14">Protoporphyrinogen IX oxidase</fullName>
        <shortName evidence="14">PPO</shortName>
        <ecNumber evidence="14 15">1.3.99.-</ecNumber>
    </recommendedName>
</protein>
<dbReference type="HAMAP" id="MF_02239">
    <property type="entry name" value="HemJ"/>
    <property type="match status" value="1"/>
</dbReference>
<dbReference type="GO" id="GO:0070818">
    <property type="term" value="F:protoporphyrinogen oxidase activity"/>
    <property type="evidence" value="ECO:0007669"/>
    <property type="project" value="UniProtKB-UniRule"/>
</dbReference>
<comment type="cofactor">
    <cofactor evidence="14 15">
        <name>heme b</name>
        <dbReference type="ChEBI" id="CHEBI:60344"/>
    </cofactor>
    <text evidence="14 15">Binds 1 heme b (iron(II)-protoporphyrin IX) group per subunit.</text>
</comment>
<comment type="catalytic activity">
    <reaction evidence="13 14 15">
        <text>protoporphyrinogen IX + 3 A = protoporphyrin IX + 3 AH2</text>
        <dbReference type="Rhea" id="RHEA:62000"/>
        <dbReference type="ChEBI" id="CHEBI:13193"/>
        <dbReference type="ChEBI" id="CHEBI:17499"/>
        <dbReference type="ChEBI" id="CHEBI:57306"/>
        <dbReference type="ChEBI" id="CHEBI:57307"/>
    </reaction>
</comment>
<accession>A0A1N6Z818</accession>
<dbReference type="OrthoDB" id="9800824at2"/>
<dbReference type="AlphaFoldDB" id="A0A1N6Z818"/>
<dbReference type="PANTHER" id="PTHR40255">
    <property type="entry name" value="UPF0093 MEMBRANE PROTEIN SLR1790"/>
    <property type="match status" value="1"/>
</dbReference>
<keyword evidence="10 14" id="KW-0560">Oxidoreductase</keyword>
<comment type="function">
    <text evidence="14 15">Catalyzes the oxidation of protoporphyrinogen IX to protoporphyrin IX.</text>
</comment>
<dbReference type="EC" id="1.3.99.-" evidence="14 15"/>
<evidence type="ECO:0000256" key="4">
    <source>
        <dbReference type="ARBA" id="ARBA00017504"/>
    </source>
</evidence>
<sequence>MLVVKALHISFVVAWFAGLFYLPRLFVNHAMVDDAATRERLALMEHKLYRFMTPLGILAVVLGFWLWFGYGDMIAIGGWLHAKTALVSFLIVYHLYCGRLMRDFAAGRNTRSHKWYRVFNEVPVLVLFAAVFLVVLKPF</sequence>
<dbReference type="GO" id="GO:0006782">
    <property type="term" value="P:protoporphyrinogen IX biosynthetic process"/>
    <property type="evidence" value="ECO:0007669"/>
    <property type="project" value="UniProtKB-UniRule"/>
</dbReference>
<keyword evidence="5 14" id="KW-1003">Cell membrane</keyword>
<comment type="subunit">
    <text evidence="14">Homodimer.</text>
</comment>
<dbReference type="UniPathway" id="UPA00251">
    <property type="reaction ID" value="UER00324"/>
</dbReference>
<gene>
    <name evidence="16" type="ORF">SAMN05421829_111136</name>
</gene>
<feature type="transmembrane region" description="Helical" evidence="14">
    <location>
        <begin position="48"/>
        <end position="68"/>
    </location>
</feature>
<keyword evidence="9 14" id="KW-1133">Transmembrane helix</keyword>
<dbReference type="RefSeq" id="WP_076603253.1">
    <property type="nucleotide sequence ID" value="NZ_FTMD01000011.1"/>
</dbReference>